<dbReference type="EMBL" id="CAVMBE010000002">
    <property type="protein sequence ID" value="CAK3778589.1"/>
    <property type="molecule type" value="Genomic_DNA"/>
</dbReference>
<evidence type="ECO:0000256" key="1">
    <source>
        <dbReference type="SAM" id="MobiDB-lite"/>
    </source>
</evidence>
<reference evidence="2" key="1">
    <citation type="submission" date="2023-11" db="EMBL/GenBank/DDBJ databases">
        <authorList>
            <person name="Alioto T."/>
            <person name="Alioto T."/>
            <person name="Gomez Garrido J."/>
        </authorList>
    </citation>
    <scope>NUCLEOTIDE SEQUENCE</scope>
</reference>
<gene>
    <name evidence="2" type="ORF">LECACI_7A000536</name>
</gene>
<accession>A0AAI8YRF8</accession>
<dbReference type="AlphaFoldDB" id="A0AAI8YRF8"/>
<keyword evidence="3" id="KW-1185">Reference proteome</keyword>
<feature type="region of interest" description="Disordered" evidence="1">
    <location>
        <begin position="87"/>
        <end position="114"/>
    </location>
</feature>
<dbReference type="Proteomes" id="UP001296104">
    <property type="component" value="Unassembled WGS sequence"/>
</dbReference>
<protein>
    <submittedName>
        <fullName evidence="2">Uncharacterized protein</fullName>
    </submittedName>
</protein>
<comment type="caution">
    <text evidence="2">The sequence shown here is derived from an EMBL/GenBank/DDBJ whole genome shotgun (WGS) entry which is preliminary data.</text>
</comment>
<evidence type="ECO:0000313" key="2">
    <source>
        <dbReference type="EMBL" id="CAK3778589.1"/>
    </source>
</evidence>
<organism evidence="2 3">
    <name type="scientific">Lecanosticta acicola</name>
    <dbReference type="NCBI Taxonomy" id="111012"/>
    <lineage>
        <taxon>Eukaryota</taxon>
        <taxon>Fungi</taxon>
        <taxon>Dikarya</taxon>
        <taxon>Ascomycota</taxon>
        <taxon>Pezizomycotina</taxon>
        <taxon>Dothideomycetes</taxon>
        <taxon>Dothideomycetidae</taxon>
        <taxon>Mycosphaerellales</taxon>
        <taxon>Mycosphaerellaceae</taxon>
        <taxon>Lecanosticta</taxon>
    </lineage>
</organism>
<name>A0AAI8YRF8_9PEZI</name>
<sequence length="114" mass="13104">MFDQMHLSQEVSADFQRSLVGREMEDASPLALFQARVIVLVSLLLEDGEAFMEYLAQSRQEETEVKAQLQRVTDEFKHRLSRSTQDNLLLRDHLQQSDEEEHGSDARLGPKSQS</sequence>
<proteinExistence type="predicted"/>
<evidence type="ECO:0000313" key="3">
    <source>
        <dbReference type="Proteomes" id="UP001296104"/>
    </source>
</evidence>